<organism evidence="11 12">
    <name type="scientific">Knufia peltigerae</name>
    <dbReference type="NCBI Taxonomy" id="1002370"/>
    <lineage>
        <taxon>Eukaryota</taxon>
        <taxon>Fungi</taxon>
        <taxon>Dikarya</taxon>
        <taxon>Ascomycota</taxon>
        <taxon>Pezizomycotina</taxon>
        <taxon>Eurotiomycetes</taxon>
        <taxon>Chaetothyriomycetidae</taxon>
        <taxon>Chaetothyriales</taxon>
        <taxon>Trichomeriaceae</taxon>
        <taxon>Knufia</taxon>
    </lineage>
</organism>
<dbReference type="InterPro" id="IPR012976">
    <property type="entry name" value="NOSIC"/>
</dbReference>
<comment type="function">
    <text evidence="8">Required for pre-18S rRNA processing. May bind microtubules.</text>
</comment>
<dbReference type="Pfam" id="PF01798">
    <property type="entry name" value="Nop"/>
    <property type="match status" value="1"/>
</dbReference>
<dbReference type="SUPFAM" id="SSF89124">
    <property type="entry name" value="Nop domain"/>
    <property type="match status" value="1"/>
</dbReference>
<keyword evidence="7" id="KW-0687">Ribonucleoprotein</keyword>
<keyword evidence="6" id="KW-0539">Nucleus</keyword>
<reference evidence="11" key="1">
    <citation type="submission" date="2022-10" db="EMBL/GenBank/DDBJ databases">
        <title>Culturing micro-colonial fungi from biological soil crusts in the Mojave desert and describing Neophaeococcomyces mojavensis, and introducing the new genera and species Taxawa tesnikishii.</title>
        <authorList>
            <person name="Kurbessoian T."/>
            <person name="Stajich J.E."/>
        </authorList>
    </citation>
    <scope>NUCLEOTIDE SEQUENCE</scope>
    <source>
        <strain evidence="11">TK_35</strain>
    </source>
</reference>
<accession>A0AA39CRY6</accession>
<dbReference type="InterPro" id="IPR045056">
    <property type="entry name" value="Nop56/Nop58"/>
</dbReference>
<feature type="compositionally biased region" description="Acidic residues" evidence="9">
    <location>
        <begin position="482"/>
        <end position="502"/>
    </location>
</feature>
<feature type="region of interest" description="Disordered" evidence="9">
    <location>
        <begin position="572"/>
        <end position="634"/>
    </location>
</feature>
<dbReference type="GO" id="GO:0032040">
    <property type="term" value="C:small-subunit processome"/>
    <property type="evidence" value="ECO:0007669"/>
    <property type="project" value="InterPro"/>
</dbReference>
<evidence type="ECO:0000256" key="9">
    <source>
        <dbReference type="SAM" id="MobiDB-lite"/>
    </source>
</evidence>
<dbReference type="Gene3D" id="1.10.246.90">
    <property type="entry name" value="Nop domain"/>
    <property type="match status" value="1"/>
</dbReference>
<dbReference type="SMART" id="SM00931">
    <property type="entry name" value="NOSIC"/>
    <property type="match status" value="1"/>
</dbReference>
<name>A0AA39CRY6_9EURO</name>
<comment type="similarity">
    <text evidence="2">Belongs to the NOP5/NOP56 family.</text>
</comment>
<dbReference type="AlphaFoldDB" id="A0AA39CRY6"/>
<protein>
    <recommendedName>
        <fullName evidence="3">Nucleolar protein 58</fullName>
    </recommendedName>
</protein>
<dbReference type="Gene3D" id="1.10.287.4070">
    <property type="match status" value="1"/>
</dbReference>
<feature type="compositionally biased region" description="Basic and acidic residues" evidence="9">
    <location>
        <begin position="614"/>
        <end position="624"/>
    </location>
</feature>
<dbReference type="PANTHER" id="PTHR10894:SF1">
    <property type="entry name" value="NUCLEOLAR PROTEIN 58"/>
    <property type="match status" value="1"/>
</dbReference>
<dbReference type="InterPro" id="IPR036070">
    <property type="entry name" value="Nop_dom_sf"/>
</dbReference>
<evidence type="ECO:0000256" key="6">
    <source>
        <dbReference type="ARBA" id="ARBA00023242"/>
    </source>
</evidence>
<evidence type="ECO:0000256" key="7">
    <source>
        <dbReference type="ARBA" id="ARBA00023274"/>
    </source>
</evidence>
<feature type="compositionally biased region" description="Basic residues" evidence="9">
    <location>
        <begin position="625"/>
        <end position="634"/>
    </location>
</feature>
<dbReference type="InterPro" id="IPR042239">
    <property type="entry name" value="Nop_C"/>
</dbReference>
<feature type="compositionally biased region" description="Basic and acidic residues" evidence="9">
    <location>
        <begin position="513"/>
        <end position="549"/>
    </location>
</feature>
<evidence type="ECO:0000259" key="10">
    <source>
        <dbReference type="PROSITE" id="PS51358"/>
    </source>
</evidence>
<evidence type="ECO:0000256" key="1">
    <source>
        <dbReference type="ARBA" id="ARBA00004604"/>
    </source>
</evidence>
<keyword evidence="4" id="KW-0690">Ribosome biogenesis</keyword>
<dbReference type="FunFam" id="1.10.246.90:FF:000003">
    <property type="entry name" value="Nucleolar protein 58"/>
    <property type="match status" value="1"/>
</dbReference>
<evidence type="ECO:0000256" key="2">
    <source>
        <dbReference type="ARBA" id="ARBA00009211"/>
    </source>
</evidence>
<dbReference type="InterPro" id="IPR012974">
    <property type="entry name" value="NOP58/56_N"/>
</dbReference>
<sequence length="634" mass="69010">MTLLILTETAAGYALLKAKDKKLLKRDDLASELTGVESVTSELKLKEFQKFDSAAAALEEAAALVEGKVTPKLSSLLDSLKDEKKISLAVADPKLGNAIGKLPGLDIKAVADSTTADLYRAIREHLPSLIPGLMPEDVKTMSLGLSHSLARHKLKFSPDKIDVMIVQAIGLLDDLDKELNTYAMRVKEWYGWHFPEMAKILNDNLAYAKVVLKMGMRTNWENADLAEILPEEIEAAVKAAADRSMGTEITEEDLENIQSLAEQVVHFTEYRTQLASYLTARMTAIAPNLTTLVGELVGARLIAHAGSLLNLSKSPASTLQILGAEKALFRALKTKHDTPKYGLIYHASLIGQASGKNKGKMARVLAAKAALGLRVDALQDWGEDEANIPEDEKAQLGIEARANLERKLAAMEGKPIKPRGVAIGPNGVPGTSQPQKWEIKEARKYNPDADGLAGDEAPAKQSKKDKKQKEKKLIQELPSDTVMEDGEVDGDESDSQPDEPIDAAEAAAINGVDGKKSAKKAEKERRHAEKAARKSAKKEGKGESDETKIETLAALCGLSVERYKRKLERGEIEFQDGKPVAISKKDIKKAKKAAEKQAAAAANGEIDGTKKRKRSEEESEPVKSDKKKKRKDKA</sequence>
<dbReference type="PANTHER" id="PTHR10894">
    <property type="entry name" value="NUCLEOLAR PROTEIN 5 NUCLEOLAR PROTEIN NOP5 NOP58"/>
    <property type="match status" value="1"/>
</dbReference>
<dbReference type="Proteomes" id="UP001172681">
    <property type="component" value="Unassembled WGS sequence"/>
</dbReference>
<gene>
    <name evidence="11" type="primary">NOP58</name>
    <name evidence="11" type="ORF">H2204_013514</name>
</gene>
<keyword evidence="5" id="KW-0698">rRNA processing</keyword>
<dbReference type="Pfam" id="PF08156">
    <property type="entry name" value="NOP5NT"/>
    <property type="match status" value="1"/>
</dbReference>
<dbReference type="PROSITE" id="PS51358">
    <property type="entry name" value="NOP"/>
    <property type="match status" value="1"/>
</dbReference>
<feature type="domain" description="Nop" evidence="10">
    <location>
        <begin position="285"/>
        <end position="413"/>
    </location>
</feature>
<keyword evidence="12" id="KW-1185">Reference proteome</keyword>
<comment type="subcellular location">
    <subcellularLocation>
        <location evidence="1">Nucleus</location>
        <location evidence="1">Nucleolus</location>
    </subcellularLocation>
</comment>
<dbReference type="InterPro" id="IPR002687">
    <property type="entry name" value="Nop_dom"/>
</dbReference>
<dbReference type="FunFam" id="1.10.287.4070:FF:000001">
    <property type="entry name" value="Probable Nucleolar protein 58"/>
    <property type="match status" value="1"/>
</dbReference>
<proteinExistence type="inferred from homology"/>
<dbReference type="GO" id="GO:0031428">
    <property type="term" value="C:box C/D methylation guide snoRNP complex"/>
    <property type="evidence" value="ECO:0007669"/>
    <property type="project" value="InterPro"/>
</dbReference>
<dbReference type="GO" id="GO:0006364">
    <property type="term" value="P:rRNA processing"/>
    <property type="evidence" value="ECO:0007669"/>
    <property type="project" value="UniProtKB-KW"/>
</dbReference>
<dbReference type="EMBL" id="JAPDRN010000155">
    <property type="protein sequence ID" value="KAJ9617702.1"/>
    <property type="molecule type" value="Genomic_DNA"/>
</dbReference>
<evidence type="ECO:0000256" key="8">
    <source>
        <dbReference type="ARBA" id="ARBA00024837"/>
    </source>
</evidence>
<evidence type="ECO:0000256" key="3">
    <source>
        <dbReference type="ARBA" id="ARBA00020379"/>
    </source>
</evidence>
<evidence type="ECO:0000256" key="4">
    <source>
        <dbReference type="ARBA" id="ARBA00022517"/>
    </source>
</evidence>
<comment type="caution">
    <text evidence="11">The sequence shown here is derived from an EMBL/GenBank/DDBJ whole genome shotgun (WGS) entry which is preliminary data.</text>
</comment>
<evidence type="ECO:0000256" key="5">
    <source>
        <dbReference type="ARBA" id="ARBA00022552"/>
    </source>
</evidence>
<evidence type="ECO:0000313" key="11">
    <source>
        <dbReference type="EMBL" id="KAJ9617702.1"/>
    </source>
</evidence>
<evidence type="ECO:0000313" key="12">
    <source>
        <dbReference type="Proteomes" id="UP001172681"/>
    </source>
</evidence>
<feature type="region of interest" description="Disordered" evidence="9">
    <location>
        <begin position="447"/>
        <end position="549"/>
    </location>
</feature>
<dbReference type="GO" id="GO:0030515">
    <property type="term" value="F:snoRNA binding"/>
    <property type="evidence" value="ECO:0007669"/>
    <property type="project" value="InterPro"/>
</dbReference>